<dbReference type="PANTHER" id="PTHR30345:SF0">
    <property type="entry name" value="DNA DAMAGE-REPAIR_TOLERATION PROTEIN DRT102"/>
    <property type="match status" value="1"/>
</dbReference>
<comment type="caution">
    <text evidence="3">The sequence shown here is derived from an EMBL/GenBank/DDBJ whole genome shotgun (WGS) entry which is preliminary data.</text>
</comment>
<keyword evidence="2 3" id="KW-0413">Isomerase</keyword>
<name>A0ABS4KAP3_9FIRM</name>
<dbReference type="Pfam" id="PF02502">
    <property type="entry name" value="LacAB_rpiB"/>
    <property type="match status" value="1"/>
</dbReference>
<dbReference type="Proteomes" id="UP001519306">
    <property type="component" value="Unassembled WGS sequence"/>
</dbReference>
<dbReference type="InterPro" id="IPR004785">
    <property type="entry name" value="RpiB"/>
</dbReference>
<reference evidence="3 4" key="1">
    <citation type="submission" date="2021-03" db="EMBL/GenBank/DDBJ databases">
        <title>Genomic Encyclopedia of Type Strains, Phase IV (KMG-IV): sequencing the most valuable type-strain genomes for metagenomic binning, comparative biology and taxonomic classification.</title>
        <authorList>
            <person name="Goeker M."/>
        </authorList>
    </citation>
    <scope>NUCLEOTIDE SEQUENCE [LARGE SCALE GENOMIC DNA]</scope>
    <source>
        <strain evidence="3 4">DSM 27563</strain>
    </source>
</reference>
<dbReference type="PANTHER" id="PTHR30345">
    <property type="entry name" value="RIBOSE-5-PHOSPHATE ISOMERASE B"/>
    <property type="match status" value="1"/>
</dbReference>
<keyword evidence="4" id="KW-1185">Reference proteome</keyword>
<protein>
    <submittedName>
        <fullName evidence="3">Ribose 5-phosphate isomerase B</fullName>
        <ecNumber evidence="3">5.3.1.6</ecNumber>
    </submittedName>
</protein>
<organism evidence="3 4">
    <name type="scientific">Peptoniphilus stercorisuis</name>
    <dbReference type="NCBI Taxonomy" id="1436965"/>
    <lineage>
        <taxon>Bacteria</taxon>
        <taxon>Bacillati</taxon>
        <taxon>Bacillota</taxon>
        <taxon>Tissierellia</taxon>
        <taxon>Tissierellales</taxon>
        <taxon>Peptoniphilaceae</taxon>
        <taxon>Peptoniphilus</taxon>
    </lineage>
</organism>
<dbReference type="NCBIfam" id="TIGR01120">
    <property type="entry name" value="rpiB"/>
    <property type="match status" value="1"/>
</dbReference>
<dbReference type="NCBIfam" id="TIGR00689">
    <property type="entry name" value="rpiB_lacA_lacB"/>
    <property type="match status" value="1"/>
</dbReference>
<dbReference type="Gene3D" id="3.40.1400.10">
    <property type="entry name" value="Sugar-phosphate isomerase, RpiB/LacA/LacB"/>
    <property type="match status" value="1"/>
</dbReference>
<evidence type="ECO:0000313" key="3">
    <source>
        <dbReference type="EMBL" id="MBP2024827.1"/>
    </source>
</evidence>
<dbReference type="SUPFAM" id="SSF89623">
    <property type="entry name" value="Ribose/Galactose isomerase RpiB/AlsB"/>
    <property type="match status" value="1"/>
</dbReference>
<evidence type="ECO:0000313" key="4">
    <source>
        <dbReference type="Proteomes" id="UP001519306"/>
    </source>
</evidence>
<sequence>MKIGFGSDHAGFELKEFLRKHLEEAGYECVDYGTFSEDRVDYPDYGRIVGEKVASKEVDKGVLVCGTGIGISLAANKVKGVRAAVCSESYSAAMAAKHNNANIIAVGARVVGDEVAKLIVDTFLNSEFEGGRHADRVAKIDKIEENN</sequence>
<proteinExistence type="inferred from homology"/>
<dbReference type="InterPro" id="IPR036569">
    <property type="entry name" value="RpiB_LacA_LacB_sf"/>
</dbReference>
<dbReference type="EC" id="5.3.1.6" evidence="3"/>
<dbReference type="InterPro" id="IPR003500">
    <property type="entry name" value="RpiB_LacA_LacB"/>
</dbReference>
<dbReference type="RefSeq" id="WP_210060135.1">
    <property type="nucleotide sequence ID" value="NZ_JAGGLJ010000003.1"/>
</dbReference>
<gene>
    <name evidence="3" type="ORF">J2Z71_000350</name>
</gene>
<dbReference type="EMBL" id="JAGGLJ010000003">
    <property type="protein sequence ID" value="MBP2024827.1"/>
    <property type="molecule type" value="Genomic_DNA"/>
</dbReference>
<dbReference type="PIRSF" id="PIRSF005384">
    <property type="entry name" value="RpiB_LacA_B"/>
    <property type="match status" value="1"/>
</dbReference>
<evidence type="ECO:0000256" key="1">
    <source>
        <dbReference type="ARBA" id="ARBA00008754"/>
    </source>
</evidence>
<evidence type="ECO:0000256" key="2">
    <source>
        <dbReference type="ARBA" id="ARBA00023235"/>
    </source>
</evidence>
<dbReference type="NCBIfam" id="NF004051">
    <property type="entry name" value="PRK05571.1"/>
    <property type="match status" value="1"/>
</dbReference>
<dbReference type="GO" id="GO:0004751">
    <property type="term" value="F:ribose-5-phosphate isomerase activity"/>
    <property type="evidence" value="ECO:0007669"/>
    <property type="project" value="UniProtKB-EC"/>
</dbReference>
<accession>A0ABS4KAP3</accession>
<comment type="similarity">
    <text evidence="1">Belongs to the LacAB/RpiB family.</text>
</comment>
<dbReference type="CDD" id="cd00133">
    <property type="entry name" value="PTS_IIB"/>
    <property type="match status" value="1"/>
</dbReference>